<proteinExistence type="predicted"/>
<protein>
    <recommendedName>
        <fullName evidence="7">Anaphase-promoting complex subunit 4 WD40 domain-containing protein</fullName>
    </recommendedName>
</protein>
<dbReference type="Pfam" id="PF00400">
    <property type="entry name" value="WD40"/>
    <property type="match status" value="3"/>
</dbReference>
<feature type="region of interest" description="Disordered" evidence="4">
    <location>
        <begin position="382"/>
        <end position="424"/>
    </location>
</feature>
<feature type="compositionally biased region" description="Polar residues" evidence="4">
    <location>
        <begin position="415"/>
        <end position="424"/>
    </location>
</feature>
<feature type="repeat" description="WD" evidence="3">
    <location>
        <begin position="14"/>
        <end position="48"/>
    </location>
</feature>
<evidence type="ECO:0000256" key="3">
    <source>
        <dbReference type="PROSITE-ProRule" id="PRU00221"/>
    </source>
</evidence>
<accession>A0A9P7E894</accession>
<keyword evidence="2" id="KW-0677">Repeat</keyword>
<evidence type="ECO:0000313" key="6">
    <source>
        <dbReference type="Proteomes" id="UP000807769"/>
    </source>
</evidence>
<comment type="caution">
    <text evidence="5">The sequence shown here is derived from an EMBL/GenBank/DDBJ whole genome shotgun (WGS) entry which is preliminary data.</text>
</comment>
<evidence type="ECO:0000256" key="2">
    <source>
        <dbReference type="ARBA" id="ARBA00022737"/>
    </source>
</evidence>
<evidence type="ECO:0000256" key="1">
    <source>
        <dbReference type="ARBA" id="ARBA00022574"/>
    </source>
</evidence>
<evidence type="ECO:0000256" key="4">
    <source>
        <dbReference type="SAM" id="MobiDB-lite"/>
    </source>
</evidence>
<reference evidence="5" key="1">
    <citation type="journal article" date="2020" name="New Phytol.">
        <title>Comparative genomics reveals dynamic genome evolution in host specialist ectomycorrhizal fungi.</title>
        <authorList>
            <person name="Lofgren L.A."/>
            <person name="Nguyen N.H."/>
            <person name="Vilgalys R."/>
            <person name="Ruytinx J."/>
            <person name="Liao H.L."/>
            <person name="Branco S."/>
            <person name="Kuo A."/>
            <person name="LaButti K."/>
            <person name="Lipzen A."/>
            <person name="Andreopoulos W."/>
            <person name="Pangilinan J."/>
            <person name="Riley R."/>
            <person name="Hundley H."/>
            <person name="Na H."/>
            <person name="Barry K."/>
            <person name="Grigoriev I.V."/>
            <person name="Stajich J.E."/>
            <person name="Kennedy P.G."/>
        </authorList>
    </citation>
    <scope>NUCLEOTIDE SEQUENCE</scope>
    <source>
        <strain evidence="5">MN1</strain>
    </source>
</reference>
<dbReference type="SUPFAM" id="SSF82171">
    <property type="entry name" value="DPP6 N-terminal domain-like"/>
    <property type="match status" value="1"/>
</dbReference>
<dbReference type="PROSITE" id="PS50082">
    <property type="entry name" value="WD_REPEATS_2"/>
    <property type="match status" value="2"/>
</dbReference>
<dbReference type="PANTHER" id="PTHR19848:SF8">
    <property type="entry name" value="F-BOX AND WD REPEAT DOMAIN CONTAINING 7"/>
    <property type="match status" value="1"/>
</dbReference>
<dbReference type="Proteomes" id="UP000807769">
    <property type="component" value="Unassembled WGS sequence"/>
</dbReference>
<dbReference type="InterPro" id="IPR001680">
    <property type="entry name" value="WD40_rpt"/>
</dbReference>
<evidence type="ECO:0008006" key="7">
    <source>
        <dbReference type="Google" id="ProtNLM"/>
    </source>
</evidence>
<gene>
    <name evidence="5" type="ORF">BJ212DRAFT_1482363</name>
</gene>
<organism evidence="5 6">
    <name type="scientific">Suillus subaureus</name>
    <dbReference type="NCBI Taxonomy" id="48587"/>
    <lineage>
        <taxon>Eukaryota</taxon>
        <taxon>Fungi</taxon>
        <taxon>Dikarya</taxon>
        <taxon>Basidiomycota</taxon>
        <taxon>Agaricomycotina</taxon>
        <taxon>Agaricomycetes</taxon>
        <taxon>Agaricomycetidae</taxon>
        <taxon>Boletales</taxon>
        <taxon>Suillineae</taxon>
        <taxon>Suillaceae</taxon>
        <taxon>Suillus</taxon>
    </lineage>
</organism>
<feature type="repeat" description="WD" evidence="3">
    <location>
        <begin position="227"/>
        <end position="268"/>
    </location>
</feature>
<dbReference type="PROSITE" id="PS50294">
    <property type="entry name" value="WD_REPEATS_REGION"/>
    <property type="match status" value="1"/>
</dbReference>
<dbReference type="SMART" id="SM00320">
    <property type="entry name" value="WD40"/>
    <property type="match status" value="5"/>
</dbReference>
<dbReference type="EMBL" id="JABBWG010000022">
    <property type="protein sequence ID" value="KAG1814016.1"/>
    <property type="molecule type" value="Genomic_DNA"/>
</dbReference>
<keyword evidence="6" id="KW-1185">Reference proteome</keyword>
<dbReference type="RefSeq" id="XP_041191652.1">
    <property type="nucleotide sequence ID" value="XM_041340405.1"/>
</dbReference>
<dbReference type="AlphaFoldDB" id="A0A9P7E894"/>
<dbReference type="GeneID" id="64634421"/>
<dbReference type="OrthoDB" id="2624652at2759"/>
<name>A0A9P7E894_9AGAM</name>
<sequence>MSPSHRENLEYKHVSCISYFPDGMQMISRSDDKTIRQWDLREGKEIEEAREVCENRINAVGVSRDGRWVVTAGRELKVSEVETKIVRTFRKGYWIRCIDISSDSTLLAGGSIDSVQIWSLETGELVAGPFKPSGNFVDTLRLSEDSRKLAAMSNWGRCLQVWDVQAQKLDITVQNSIPNKVVALPVFWTTNGKSIVASFSFIQVADECPRMIYEFDASTLRTVGAPFKGHTDTITGLALSSDCVLLISSSYDNTIKLWAFESRQFLSSFDVECPLTLVLSPDSRQLAYTSWDDTNIYICNIPANILASIGLAEDPQPGTSKPEGLRCADILNSDVTRHPVCRKSVITPAMSLNPCPPRPLPTSDQHAFLRFLRKLLSSSPGIDAIRTNEPRNPLDFPATSPLPRPLIKPDENSRPPITQSSVVNTSPTLKSSLHRLLTWWPFQTKHASPAINVVDVPLAPGKLRYATAGAPGPDDDLIRDEDYVSPPSFAESRFTTTIYGKGGLCRRAWKWPVLFLLVE</sequence>
<dbReference type="PANTHER" id="PTHR19848">
    <property type="entry name" value="WD40 REPEAT PROTEIN"/>
    <property type="match status" value="1"/>
</dbReference>
<dbReference type="InterPro" id="IPR015943">
    <property type="entry name" value="WD40/YVTN_repeat-like_dom_sf"/>
</dbReference>
<dbReference type="Gene3D" id="2.130.10.10">
    <property type="entry name" value="YVTN repeat-like/Quinoprotein amine dehydrogenase"/>
    <property type="match status" value="2"/>
</dbReference>
<evidence type="ECO:0000313" key="5">
    <source>
        <dbReference type="EMBL" id="KAG1814016.1"/>
    </source>
</evidence>
<keyword evidence="1 3" id="KW-0853">WD repeat</keyword>